<dbReference type="Proteomes" id="UP000426027">
    <property type="component" value="Chromosome"/>
</dbReference>
<organism evidence="1 2">
    <name type="scientific">Phnomibacter ginsenosidimutans</name>
    <dbReference type="NCBI Taxonomy" id="2676868"/>
    <lineage>
        <taxon>Bacteria</taxon>
        <taxon>Pseudomonadati</taxon>
        <taxon>Bacteroidota</taxon>
        <taxon>Chitinophagia</taxon>
        <taxon>Chitinophagales</taxon>
        <taxon>Chitinophagaceae</taxon>
        <taxon>Phnomibacter</taxon>
    </lineage>
</organism>
<dbReference type="AlphaFoldDB" id="A0A6I6GAF6"/>
<sequence>MQKLVYIIMIFVVTACHKEFAQSPNANDKTIVVLAVKEVMHAEEFNQLDIHQIEAVTVNNLLIGYKIPFAENTDTQVAFVFVNVSQHQVGTIYKNEITYVPLHGGMYPSLIKNYNYSSGAIAEYQTGLNGKLPWSGTSAATIKPDVTTAAVMAIIPPVTASGVFEKQADNTETLSSIDTYILSGLLGIEALALQQVSMLQQIKSVHYFNPRAAAQKMGMSPLWMAWDLNSHK</sequence>
<dbReference type="RefSeq" id="WP_157480393.1">
    <property type="nucleotide sequence ID" value="NZ_CP046566.1"/>
</dbReference>
<proteinExistence type="predicted"/>
<gene>
    <name evidence="1" type="ORF">GLV81_18455</name>
</gene>
<keyword evidence="2" id="KW-1185">Reference proteome</keyword>
<accession>A0A6I6GAF6</accession>
<reference evidence="1 2" key="1">
    <citation type="submission" date="2019-11" db="EMBL/GenBank/DDBJ databases">
        <authorList>
            <person name="Im W.T."/>
        </authorList>
    </citation>
    <scope>NUCLEOTIDE SEQUENCE [LARGE SCALE GENOMIC DNA]</scope>
    <source>
        <strain evidence="1 2">SB-02</strain>
    </source>
</reference>
<dbReference type="EMBL" id="CP046566">
    <property type="protein sequence ID" value="QGW29836.1"/>
    <property type="molecule type" value="Genomic_DNA"/>
</dbReference>
<evidence type="ECO:0000313" key="1">
    <source>
        <dbReference type="EMBL" id="QGW29836.1"/>
    </source>
</evidence>
<name>A0A6I6GAF6_9BACT</name>
<protein>
    <submittedName>
        <fullName evidence="1">Uncharacterized protein</fullName>
    </submittedName>
</protein>
<dbReference type="PROSITE" id="PS51257">
    <property type="entry name" value="PROKAR_LIPOPROTEIN"/>
    <property type="match status" value="1"/>
</dbReference>
<dbReference type="KEGG" id="fls:GLV81_18455"/>
<evidence type="ECO:0000313" key="2">
    <source>
        <dbReference type="Proteomes" id="UP000426027"/>
    </source>
</evidence>